<dbReference type="Proteomes" id="UP000005019">
    <property type="component" value="Unassembled WGS sequence"/>
</dbReference>
<evidence type="ECO:0000313" key="2">
    <source>
        <dbReference type="EMBL" id="EGK72256.1"/>
    </source>
</evidence>
<feature type="compositionally biased region" description="Polar residues" evidence="1">
    <location>
        <begin position="1"/>
        <end position="14"/>
    </location>
</feature>
<dbReference type="EMBL" id="AFHG01000041">
    <property type="protein sequence ID" value="EGK72256.1"/>
    <property type="molecule type" value="Genomic_DNA"/>
</dbReference>
<evidence type="ECO:0000256" key="1">
    <source>
        <dbReference type="SAM" id="MobiDB-lite"/>
    </source>
</evidence>
<accession>F5RAZ5</accession>
<protein>
    <submittedName>
        <fullName evidence="2">Uncharacterized protein</fullName>
    </submittedName>
</protein>
<proteinExistence type="predicted"/>
<gene>
    <name evidence="2" type="ORF">METUNv1_01372</name>
</gene>
<comment type="caution">
    <text evidence="2">The sequence shown here is derived from an EMBL/GenBank/DDBJ whole genome shotgun (WGS) entry which is preliminary data.</text>
</comment>
<reference evidence="2 3" key="1">
    <citation type="journal article" date="2011" name="J. Bacteriol.">
        <title>Genome sequence of Methyloversatilis universalis FAM5T, a methylotrophic representative of the order Rhodocyclales.</title>
        <authorList>
            <person name="Kittichotirat W."/>
            <person name="Good N.M."/>
            <person name="Hall R."/>
            <person name="Bringel F."/>
            <person name="Lajus A."/>
            <person name="Medigue C."/>
            <person name="Smalley N.E."/>
            <person name="Beck D."/>
            <person name="Bumgarner R."/>
            <person name="Vuilleumier S."/>
            <person name="Kalyuzhnaya M.G."/>
        </authorList>
    </citation>
    <scope>NUCLEOTIDE SEQUENCE [LARGE SCALE GENOMIC DNA]</scope>
    <source>
        <strain evidence="3">ATCC BAA-1314 / JCM 13912 / FAM5</strain>
    </source>
</reference>
<evidence type="ECO:0000313" key="3">
    <source>
        <dbReference type="Proteomes" id="UP000005019"/>
    </source>
</evidence>
<organism evidence="2 3">
    <name type="scientific">Methyloversatilis universalis (strain ATCC BAA-1314 / DSM 25237 / JCM 13912 / CCUG 52030 / FAM5)</name>
    <dbReference type="NCBI Taxonomy" id="1000565"/>
    <lineage>
        <taxon>Bacteria</taxon>
        <taxon>Pseudomonadati</taxon>
        <taxon>Pseudomonadota</taxon>
        <taxon>Betaproteobacteria</taxon>
        <taxon>Nitrosomonadales</taxon>
        <taxon>Sterolibacteriaceae</taxon>
        <taxon>Methyloversatilis</taxon>
    </lineage>
</organism>
<dbReference type="OrthoDB" id="8537107at2"/>
<dbReference type="RefSeq" id="WP_008060129.1">
    <property type="nucleotide sequence ID" value="NZ_AFHG01000041.1"/>
</dbReference>
<sequence length="61" mass="6591">MKNQKFTRSANTRQSIRKKAGAGTLASGVAQAPLHDRGGGLVYDDVLDVTWLADANYARTK</sequence>
<feature type="region of interest" description="Disordered" evidence="1">
    <location>
        <begin position="1"/>
        <end position="38"/>
    </location>
</feature>
<keyword evidence="3" id="KW-1185">Reference proteome</keyword>
<dbReference type="AlphaFoldDB" id="F5RAZ5"/>
<name>F5RAZ5_METUF</name>